<evidence type="ECO:0000259" key="1">
    <source>
        <dbReference type="PROSITE" id="PS50181"/>
    </source>
</evidence>
<keyword evidence="3" id="KW-1185">Reference proteome</keyword>
<dbReference type="InterPro" id="IPR036047">
    <property type="entry name" value="F-box-like_dom_sf"/>
</dbReference>
<organism evidence="2 3">
    <name type="scientific">Gymnopilus dilepis</name>
    <dbReference type="NCBI Taxonomy" id="231916"/>
    <lineage>
        <taxon>Eukaryota</taxon>
        <taxon>Fungi</taxon>
        <taxon>Dikarya</taxon>
        <taxon>Basidiomycota</taxon>
        <taxon>Agaricomycotina</taxon>
        <taxon>Agaricomycetes</taxon>
        <taxon>Agaricomycetidae</taxon>
        <taxon>Agaricales</taxon>
        <taxon>Agaricineae</taxon>
        <taxon>Hymenogastraceae</taxon>
        <taxon>Gymnopilus</taxon>
    </lineage>
</organism>
<reference evidence="2 3" key="1">
    <citation type="journal article" date="2018" name="Evol. Lett.">
        <title>Horizontal gene cluster transfer increased hallucinogenic mushroom diversity.</title>
        <authorList>
            <person name="Reynolds H.T."/>
            <person name="Vijayakumar V."/>
            <person name="Gluck-Thaler E."/>
            <person name="Korotkin H.B."/>
            <person name="Matheny P.B."/>
            <person name="Slot J.C."/>
        </authorList>
    </citation>
    <scope>NUCLEOTIDE SEQUENCE [LARGE SCALE GENOMIC DNA]</scope>
    <source>
        <strain evidence="2 3">SRW20</strain>
    </source>
</reference>
<dbReference type="OrthoDB" id="3068592at2759"/>
<accession>A0A409WG98</accession>
<comment type="caution">
    <text evidence="2">The sequence shown here is derived from an EMBL/GenBank/DDBJ whole genome shotgun (WGS) entry which is preliminary data.</text>
</comment>
<dbReference type="SUPFAM" id="SSF81383">
    <property type="entry name" value="F-box domain"/>
    <property type="match status" value="1"/>
</dbReference>
<dbReference type="EMBL" id="NHYE01005081">
    <property type="protein sequence ID" value="PPQ77539.1"/>
    <property type="molecule type" value="Genomic_DNA"/>
</dbReference>
<dbReference type="AlphaFoldDB" id="A0A409WG98"/>
<name>A0A409WG98_9AGAR</name>
<sequence>MSAGVRLQDLPSELIVEILKELDWRDLLFTCKVLSELSNSLAVWRNLFSTYTSEPGNFPWRRLERPLASYPSTELEHTILRFKSAEIGWTRDDKFPARQRALNLRVPQSRPFHLLEGGRWVLFATTGGSVEYVDLDAKDLVERNLIPTQTSGSSTKIALDIDYSEPVLTFYLALSISTRHEELIQIWKVTLMVEGDNRTGGALSAQKLASFTPDPNRPLEGFSIGGPYIVYYTWLQNHDPETHLAVVNWKDHLGRADHLEPVVGYPMRIISNHLNEKVNAVLFLPKNILFISTSLRTLFYDIQLIPESATFQVPPGPIAPILEHRTTCSLISRPFIHGHLVRFVFSDDASLQGMIIDLGGALPEVQYHKLMDLPSSLFRGVMPCLGYKRGAFTRRSGGIVVFSYAWPEEKDDSSPSIVTKMFSREDWTGRVRGIDELSGRVLLEPFILSKAVIALDFALLYRRQF</sequence>
<dbReference type="Proteomes" id="UP000284706">
    <property type="component" value="Unassembled WGS sequence"/>
</dbReference>
<dbReference type="PROSITE" id="PS50181">
    <property type="entry name" value="FBOX"/>
    <property type="match status" value="1"/>
</dbReference>
<dbReference type="InParanoid" id="A0A409WG98"/>
<evidence type="ECO:0000313" key="3">
    <source>
        <dbReference type="Proteomes" id="UP000284706"/>
    </source>
</evidence>
<dbReference type="InterPro" id="IPR001810">
    <property type="entry name" value="F-box_dom"/>
</dbReference>
<evidence type="ECO:0000313" key="2">
    <source>
        <dbReference type="EMBL" id="PPQ77539.1"/>
    </source>
</evidence>
<protein>
    <recommendedName>
        <fullName evidence="1">F-box domain-containing protein</fullName>
    </recommendedName>
</protein>
<proteinExistence type="predicted"/>
<gene>
    <name evidence="2" type="ORF">CVT26_006152</name>
</gene>
<feature type="domain" description="F-box" evidence="1">
    <location>
        <begin position="4"/>
        <end position="47"/>
    </location>
</feature>